<gene>
    <name evidence="2" type="ORF">CCHLO57077_00018020</name>
</gene>
<reference evidence="2" key="1">
    <citation type="submission" date="2023-01" db="EMBL/GenBank/DDBJ databases">
        <authorList>
            <person name="Piombo E."/>
        </authorList>
    </citation>
    <scope>NUCLEOTIDE SEQUENCE</scope>
</reference>
<dbReference type="Pfam" id="PF06985">
    <property type="entry name" value="HET"/>
    <property type="match status" value="1"/>
</dbReference>
<dbReference type="PANTHER" id="PTHR33112">
    <property type="entry name" value="DOMAIN PROTEIN, PUTATIVE-RELATED"/>
    <property type="match status" value="1"/>
</dbReference>
<evidence type="ECO:0000259" key="1">
    <source>
        <dbReference type="Pfam" id="PF06985"/>
    </source>
</evidence>
<sequence length="445" mass="50142">MPNIPNRISTTSQLVGPPTSVIDVTGGIGDKIRPVLVDMQSPVSFAPSHRWGDKDKHQLGRTLPCTVKDRFNGMNLVKLLRNFQEAIEIFKAMGLLYLWIYSMCIVQTDSDDWKREAVRMGQVYSNASCVLAASSSNSSIRGFLEISREKRPFISVESTSGRIVYFCKDIDYFHMDVERPILNSRGWVLQERALGRGIIHFTKNQAYSECGNGVHCESLIKLNNVVARRHYSATPISRDRPNHSPRREKLSLCKTCIKQYWGRGFKFFQDRPVGISGLERRLTSAYDTRGGYGILEAYLERSLLWKRDEAKYLERIQFPSGRSLPSWSWMTYSGIIGHVEVGFNEVDWTNEHVSPFASLTRSNSKRHWEPTSGNRMPAPEVSKVRPLTTKSSLDHVLANVSFDVAGVGCAIQDLRCVVLGRHKKTVGVTSLSCYVLMVKSGSAPA</sequence>
<evidence type="ECO:0000313" key="3">
    <source>
        <dbReference type="Proteomes" id="UP001160390"/>
    </source>
</evidence>
<comment type="caution">
    <text evidence="2">The sequence shown here is derived from an EMBL/GenBank/DDBJ whole genome shotgun (WGS) entry which is preliminary data.</text>
</comment>
<organism evidence="2 3">
    <name type="scientific">Clonostachys chloroleuca</name>
    <dbReference type="NCBI Taxonomy" id="1926264"/>
    <lineage>
        <taxon>Eukaryota</taxon>
        <taxon>Fungi</taxon>
        <taxon>Dikarya</taxon>
        <taxon>Ascomycota</taxon>
        <taxon>Pezizomycotina</taxon>
        <taxon>Sordariomycetes</taxon>
        <taxon>Hypocreomycetidae</taxon>
        <taxon>Hypocreales</taxon>
        <taxon>Bionectriaceae</taxon>
        <taxon>Clonostachys</taxon>
    </lineage>
</organism>
<protein>
    <recommendedName>
        <fullName evidence="1">Heterokaryon incompatibility domain-containing protein</fullName>
    </recommendedName>
</protein>
<keyword evidence="3" id="KW-1185">Reference proteome</keyword>
<dbReference type="Proteomes" id="UP001160390">
    <property type="component" value="Unassembled WGS sequence"/>
</dbReference>
<dbReference type="AlphaFoldDB" id="A0AA35PX96"/>
<dbReference type="EMBL" id="CABFNP030000591">
    <property type="protein sequence ID" value="CAI6050180.1"/>
    <property type="molecule type" value="Genomic_DNA"/>
</dbReference>
<name>A0AA35PX96_9HYPO</name>
<feature type="domain" description="Heterokaryon incompatibility" evidence="1">
    <location>
        <begin position="48"/>
        <end position="191"/>
    </location>
</feature>
<dbReference type="InterPro" id="IPR010730">
    <property type="entry name" value="HET"/>
</dbReference>
<evidence type="ECO:0000313" key="2">
    <source>
        <dbReference type="EMBL" id="CAI6050180.1"/>
    </source>
</evidence>
<dbReference type="PANTHER" id="PTHR33112:SF10">
    <property type="entry name" value="TOL"/>
    <property type="match status" value="1"/>
</dbReference>
<accession>A0AA35PX96</accession>
<proteinExistence type="predicted"/>